<keyword evidence="1" id="KW-0479">Metal-binding</keyword>
<keyword evidence="6" id="KW-1185">Reference proteome</keyword>
<proteinExistence type="predicted"/>
<dbReference type="EMBL" id="RZUL01000004">
    <property type="protein sequence ID" value="RVT40146.1"/>
    <property type="molecule type" value="Genomic_DNA"/>
</dbReference>
<protein>
    <submittedName>
        <fullName evidence="5">4Fe-4S dicluster domain-containing protein</fullName>
    </submittedName>
</protein>
<dbReference type="InterPro" id="IPR017896">
    <property type="entry name" value="4Fe4S_Fe-S-bd"/>
</dbReference>
<keyword evidence="3" id="KW-0411">Iron-sulfur</keyword>
<dbReference type="InterPro" id="IPR017900">
    <property type="entry name" value="4Fe4S_Fe_S_CS"/>
</dbReference>
<evidence type="ECO:0000313" key="5">
    <source>
        <dbReference type="EMBL" id="RVT40146.1"/>
    </source>
</evidence>
<evidence type="ECO:0000256" key="3">
    <source>
        <dbReference type="ARBA" id="ARBA00023014"/>
    </source>
</evidence>
<keyword evidence="2" id="KW-0408">Iron</keyword>
<evidence type="ECO:0000256" key="2">
    <source>
        <dbReference type="ARBA" id="ARBA00023004"/>
    </source>
</evidence>
<accession>A0A437J5G1</accession>
<comment type="caution">
    <text evidence="5">The sequence shown here is derived from an EMBL/GenBank/DDBJ whole genome shotgun (WGS) entry which is preliminary data.</text>
</comment>
<dbReference type="PROSITE" id="PS51379">
    <property type="entry name" value="4FE4S_FER_2"/>
    <property type="match status" value="1"/>
</dbReference>
<dbReference type="PROSITE" id="PS00198">
    <property type="entry name" value="4FE4S_FER_1"/>
    <property type="match status" value="1"/>
</dbReference>
<dbReference type="Gene3D" id="3.30.70.20">
    <property type="match status" value="1"/>
</dbReference>
<evidence type="ECO:0000313" key="6">
    <source>
        <dbReference type="Proteomes" id="UP000282977"/>
    </source>
</evidence>
<name>A0A437J5G1_9SPHN</name>
<gene>
    <name evidence="5" type="ORF">ENE74_12350</name>
</gene>
<dbReference type="GO" id="GO:0046872">
    <property type="term" value="F:metal ion binding"/>
    <property type="evidence" value="ECO:0007669"/>
    <property type="project" value="UniProtKB-KW"/>
</dbReference>
<evidence type="ECO:0000256" key="1">
    <source>
        <dbReference type="ARBA" id="ARBA00022723"/>
    </source>
</evidence>
<dbReference type="AlphaFoldDB" id="A0A437J5G1"/>
<evidence type="ECO:0000259" key="4">
    <source>
        <dbReference type="PROSITE" id="PS51379"/>
    </source>
</evidence>
<reference evidence="5 6" key="1">
    <citation type="submission" date="2019-01" db="EMBL/GenBank/DDBJ databases">
        <authorList>
            <person name="Chen W.-M."/>
        </authorList>
    </citation>
    <scope>NUCLEOTIDE SEQUENCE [LARGE SCALE GENOMIC DNA]</scope>
    <source>
        <strain evidence="5 6">TLA-22</strain>
    </source>
</reference>
<dbReference type="OrthoDB" id="9800445at2"/>
<feature type="domain" description="4Fe-4S ferredoxin-type" evidence="4">
    <location>
        <begin position="1"/>
        <end position="28"/>
    </location>
</feature>
<dbReference type="SUPFAM" id="SSF54862">
    <property type="entry name" value="4Fe-4S ferredoxins"/>
    <property type="match status" value="1"/>
</dbReference>
<dbReference type="GO" id="GO:0051536">
    <property type="term" value="F:iron-sulfur cluster binding"/>
    <property type="evidence" value="ECO:0007669"/>
    <property type="project" value="UniProtKB-KW"/>
</dbReference>
<sequence>MQISETKCVACGNCTYVCPMGAIFIDPATRKATINRDECVECYACYNGLSKEHLPPKTVRATRRLMSKLLMRFEPDPDICPTDAIVPDELSWPRVVRRAFSDPRVPHESTGVAGRGTEEVKTNDVSNRVAVGMVGFTIEFGRPGVGARFRQIQEMSMTLAALGVKIQPKNPVTAMMSDVETGKIREDILDEKVLSAILEITVPVERTEEIIRAVWAVEKKIDTIVVLGVGTRCDDDGEERVVAPILEKLGYNLKRAKTNIGLGRTVIRELEASPQSGVTRSAMNGAMTA</sequence>
<dbReference type="RefSeq" id="WP_127691242.1">
    <property type="nucleotide sequence ID" value="NZ_RZUL01000004.1"/>
</dbReference>
<dbReference type="Pfam" id="PF13237">
    <property type="entry name" value="Fer4_10"/>
    <property type="match status" value="1"/>
</dbReference>
<dbReference type="Proteomes" id="UP000282977">
    <property type="component" value="Unassembled WGS sequence"/>
</dbReference>
<organism evidence="5 6">
    <name type="scientific">Sphingobium algorifonticola</name>
    <dbReference type="NCBI Taxonomy" id="2008318"/>
    <lineage>
        <taxon>Bacteria</taxon>
        <taxon>Pseudomonadati</taxon>
        <taxon>Pseudomonadota</taxon>
        <taxon>Alphaproteobacteria</taxon>
        <taxon>Sphingomonadales</taxon>
        <taxon>Sphingomonadaceae</taxon>
        <taxon>Sphingobium</taxon>
    </lineage>
</organism>